<evidence type="ECO:0000313" key="2">
    <source>
        <dbReference type="Proteomes" id="UP001060085"/>
    </source>
</evidence>
<evidence type="ECO:0000313" key="1">
    <source>
        <dbReference type="EMBL" id="KAI5649137.1"/>
    </source>
</evidence>
<reference evidence="2" key="1">
    <citation type="journal article" date="2023" name="Nat. Plants">
        <title>Single-cell RNA sequencing provides a high-resolution roadmap for understanding the multicellular compartmentation of specialized metabolism.</title>
        <authorList>
            <person name="Sun S."/>
            <person name="Shen X."/>
            <person name="Li Y."/>
            <person name="Li Y."/>
            <person name="Wang S."/>
            <person name="Li R."/>
            <person name="Zhang H."/>
            <person name="Shen G."/>
            <person name="Guo B."/>
            <person name="Wei J."/>
            <person name="Xu J."/>
            <person name="St-Pierre B."/>
            <person name="Chen S."/>
            <person name="Sun C."/>
        </authorList>
    </citation>
    <scope>NUCLEOTIDE SEQUENCE [LARGE SCALE GENOMIC DNA]</scope>
</reference>
<gene>
    <name evidence="1" type="ORF">M9H77_35142</name>
</gene>
<name>A0ACB9ZQB3_CATRO</name>
<accession>A0ACB9ZQB3</accession>
<dbReference type="Proteomes" id="UP001060085">
    <property type="component" value="Linkage Group LG08"/>
</dbReference>
<protein>
    <submittedName>
        <fullName evidence="1">Uncharacterized protein</fullName>
    </submittedName>
</protein>
<keyword evidence="2" id="KW-1185">Reference proteome</keyword>
<dbReference type="EMBL" id="CM044708">
    <property type="protein sequence ID" value="KAI5649137.1"/>
    <property type="molecule type" value="Genomic_DNA"/>
</dbReference>
<proteinExistence type="predicted"/>
<organism evidence="1 2">
    <name type="scientific">Catharanthus roseus</name>
    <name type="common">Madagascar periwinkle</name>
    <name type="synonym">Vinca rosea</name>
    <dbReference type="NCBI Taxonomy" id="4058"/>
    <lineage>
        <taxon>Eukaryota</taxon>
        <taxon>Viridiplantae</taxon>
        <taxon>Streptophyta</taxon>
        <taxon>Embryophyta</taxon>
        <taxon>Tracheophyta</taxon>
        <taxon>Spermatophyta</taxon>
        <taxon>Magnoliopsida</taxon>
        <taxon>eudicotyledons</taxon>
        <taxon>Gunneridae</taxon>
        <taxon>Pentapetalae</taxon>
        <taxon>asterids</taxon>
        <taxon>lamiids</taxon>
        <taxon>Gentianales</taxon>
        <taxon>Apocynaceae</taxon>
        <taxon>Rauvolfioideae</taxon>
        <taxon>Vinceae</taxon>
        <taxon>Catharanthinae</taxon>
        <taxon>Catharanthus</taxon>
    </lineage>
</organism>
<sequence length="661" mass="75062">MTIIQFLLLVIALLSLLITSIGHPLDPLNPAEINQVKLAIQRSHVGSAPDLIFHFVDLDEPEKNDVLKWLSENEQDNKPFPSRQAKVVVRARGKTYELIVDLKDSSIVSEHVYTGHGYPPFTTNEFFQASRLPFKNSQFQDSIIKRGLNLSEVTCLPFTVGWFGEPVTRRVVRVSCFYRGGTSNIWARPIGGISILIDVESMQIVEYVDRFIAPLPKVEGVDFESSNDQKPKPGFCNGTETRILINGNEVRWENWAFHVGFNARAGLILSTVNVFDSERNKFRSVLYRGHVSETFVPYMDPTKEWFYRTFLDIGEYGFGRSANTLVPLIDCPGNAMYIDGYMAGPDGKPQMVPKAICIFEKYAGDPAWRHTEVGVPGRVIITGQQEVSLVVRMVATVGNYDYVLDWEFKQSGSIKVGVTLTGVLEMKAEKYTHNDQITEEIYGTLVAENTVANNHDHFLTYYLDLDVDGVDNSFVKAKLRTKRVKDIHISPRKSYWQAVKETIKTELDARTRPGLEPEELLIVNPNKKTKVGNQVSYRLMPSQPALALLCEDDYPQIRAAYTKYQVFVTCYNRSERWAGGFYADRSHGDNGLASWSQRNRPIVNKDIVLWHTVGFHHNPYQEDFPVMPSLHSGFELRPGNFFERNPLLKPSRNRSSQSGFL</sequence>
<comment type="caution">
    <text evidence="1">The sequence shown here is derived from an EMBL/GenBank/DDBJ whole genome shotgun (WGS) entry which is preliminary data.</text>
</comment>